<dbReference type="PANTHER" id="PTHR37298">
    <property type="entry name" value="UPF0111 PROTEIN YKAA"/>
    <property type="match status" value="1"/>
</dbReference>
<accession>A0A1I7ND89</accession>
<evidence type="ECO:0008006" key="4">
    <source>
        <dbReference type="Google" id="ProtNLM"/>
    </source>
</evidence>
<dbReference type="InterPro" id="IPR052912">
    <property type="entry name" value="UPF0111_domain"/>
</dbReference>
<dbReference type="InterPro" id="IPR018445">
    <property type="entry name" value="Put_Phosphate_transp_reg"/>
</dbReference>
<dbReference type="OrthoDB" id="9797568at2"/>
<dbReference type="AlphaFoldDB" id="A0A1I7ND89"/>
<dbReference type="Gene3D" id="1.20.58.220">
    <property type="entry name" value="Phosphate transport system protein phou homolog 2, domain 2"/>
    <property type="match status" value="1"/>
</dbReference>
<reference evidence="3" key="1">
    <citation type="submission" date="2016-10" db="EMBL/GenBank/DDBJ databases">
        <authorList>
            <person name="Varghese N."/>
            <person name="Submissions S."/>
        </authorList>
    </citation>
    <scope>NUCLEOTIDE SEQUENCE [LARGE SCALE GENOMIC DNA]</scope>
    <source>
        <strain evidence="3">DSM 14807</strain>
    </source>
</reference>
<evidence type="ECO:0000256" key="1">
    <source>
        <dbReference type="ARBA" id="ARBA00008591"/>
    </source>
</evidence>
<organism evidence="2 3">
    <name type="scientific">Thermoflavifilum thermophilum</name>
    <dbReference type="NCBI Taxonomy" id="1393122"/>
    <lineage>
        <taxon>Bacteria</taxon>
        <taxon>Pseudomonadati</taxon>
        <taxon>Bacteroidota</taxon>
        <taxon>Chitinophagia</taxon>
        <taxon>Chitinophagales</taxon>
        <taxon>Chitinophagaceae</taxon>
        <taxon>Thermoflavifilum</taxon>
    </lineage>
</organism>
<evidence type="ECO:0000313" key="2">
    <source>
        <dbReference type="EMBL" id="SFV32644.1"/>
    </source>
</evidence>
<dbReference type="EMBL" id="FPCJ01000001">
    <property type="protein sequence ID" value="SFV32644.1"/>
    <property type="molecule type" value="Genomic_DNA"/>
</dbReference>
<dbReference type="Proteomes" id="UP000199537">
    <property type="component" value="Unassembled WGS sequence"/>
</dbReference>
<dbReference type="Pfam" id="PF01865">
    <property type="entry name" value="PhoU_div"/>
    <property type="match status" value="1"/>
</dbReference>
<name>A0A1I7ND89_9BACT</name>
<keyword evidence="3" id="KW-1185">Reference proteome</keyword>
<comment type="similarity">
    <text evidence="1">Belongs to the UPF0111 family.</text>
</comment>
<dbReference type="PANTHER" id="PTHR37298:SF1">
    <property type="entry name" value="UPF0111 PROTEIN YKAA"/>
    <property type="match status" value="1"/>
</dbReference>
<protein>
    <recommendedName>
        <fullName evidence="4">Phosphate transport regulator</fullName>
    </recommendedName>
</protein>
<dbReference type="RefSeq" id="WP_092459290.1">
    <property type="nucleotide sequence ID" value="NZ_FPCJ01000001.1"/>
</dbReference>
<evidence type="ECO:0000313" key="3">
    <source>
        <dbReference type="Proteomes" id="UP000199537"/>
    </source>
</evidence>
<sequence>MSANSWIHFFLPKDRVFYQLFEQVSDNLQKMGETLKEAVITSSSERQRELVKMIEDQEHTNDDLTHRVFLELGQNFITPFDREDIHYLASALDDVADYIHGSAKRLIMYRIQPTDEYICKLADIIYKAILELKKAILELRNMKNLRNITNACVIINSLENHADDVYDTAVTNLFALEQDPIKIIKMREIYQTLETATDKCEDAANVIESIIVKYA</sequence>
<proteinExistence type="inferred from homology"/>
<dbReference type="InterPro" id="IPR038078">
    <property type="entry name" value="PhoU-like_sf"/>
</dbReference>
<dbReference type="STRING" id="1393122.SAMN05660895_1411"/>
<gene>
    <name evidence="2" type="ORF">SAMN05660895_1411</name>
</gene>